<dbReference type="InterPro" id="IPR011197">
    <property type="entry name" value="UCP012318"/>
</dbReference>
<reference evidence="2 3" key="1">
    <citation type="submission" date="2017-09" db="EMBL/GenBank/DDBJ databases">
        <authorList>
            <person name="Ehlers B."/>
            <person name="Leendertz F.H."/>
        </authorList>
    </citation>
    <scope>NUCLEOTIDE SEQUENCE [LARGE SCALE GENOMIC DNA]</scope>
    <source>
        <strain evidence="2 3">USBA 140</strain>
    </source>
</reference>
<dbReference type="InterPro" id="IPR009078">
    <property type="entry name" value="Ferritin-like_SF"/>
</dbReference>
<evidence type="ECO:0000313" key="2">
    <source>
        <dbReference type="EMBL" id="SOD89288.1"/>
    </source>
</evidence>
<dbReference type="PANTHER" id="PTHR42782">
    <property type="entry name" value="SI:CH73-314G15.3"/>
    <property type="match status" value="1"/>
</dbReference>
<dbReference type="PANTHER" id="PTHR42782:SF4">
    <property type="entry name" value="DUF455 DOMAIN-CONTAINING PROTEIN"/>
    <property type="match status" value="1"/>
</dbReference>
<evidence type="ECO:0000256" key="1">
    <source>
        <dbReference type="SAM" id="MobiDB-lite"/>
    </source>
</evidence>
<gene>
    <name evidence="2" type="ORF">SAMN05421508_101174</name>
</gene>
<feature type="compositionally biased region" description="Basic and acidic residues" evidence="1">
    <location>
        <begin position="48"/>
        <end position="57"/>
    </location>
</feature>
<dbReference type="RefSeq" id="WP_097277092.1">
    <property type="nucleotide sequence ID" value="NZ_OCNJ01000001.1"/>
</dbReference>
<name>A0A286G1E2_9PROT</name>
<dbReference type="OrthoDB" id="9778629at2"/>
<dbReference type="AlphaFoldDB" id="A0A286G1E2"/>
<accession>A0A286G1E2</accession>
<dbReference type="PIRSF" id="PIRSF012318">
    <property type="entry name" value="UCP012318"/>
    <property type="match status" value="1"/>
</dbReference>
<sequence length="265" mass="28785">MTEAVRTLTAAACAVLQAADPADKIRLTRLYGEAWKSGGLAEVGGDLPPDRPARPPRPELLPPKDMPKRSKGGTRGRIALLHALAHIELNAIDLAWDIVARFAARESLPREFYDDWVQVAIDEALHFELLERRLADLGAAYGDLPAHDGLWQAATATAGDVLDRLALVPMTHEARGLDTTPPTMARLTANGDAETVAVLDVIYRDEITHVAAGVRWFRHMCETRGLDPQADYDARLARLYPGGLKGPFNGPAREEAGMPAGWYGG</sequence>
<evidence type="ECO:0000313" key="3">
    <source>
        <dbReference type="Proteomes" id="UP000219621"/>
    </source>
</evidence>
<dbReference type="CDD" id="cd00657">
    <property type="entry name" value="Ferritin_like"/>
    <property type="match status" value="1"/>
</dbReference>
<dbReference type="Pfam" id="PF04305">
    <property type="entry name" value="DUF455"/>
    <property type="match status" value="1"/>
</dbReference>
<dbReference type="SUPFAM" id="SSF47240">
    <property type="entry name" value="Ferritin-like"/>
    <property type="match status" value="1"/>
</dbReference>
<feature type="region of interest" description="Disordered" evidence="1">
    <location>
        <begin position="42"/>
        <end position="72"/>
    </location>
</feature>
<dbReference type="EMBL" id="OCNJ01000001">
    <property type="protein sequence ID" value="SOD89288.1"/>
    <property type="molecule type" value="Genomic_DNA"/>
</dbReference>
<proteinExistence type="predicted"/>
<dbReference type="InterPro" id="IPR007402">
    <property type="entry name" value="DUF455"/>
</dbReference>
<keyword evidence="3" id="KW-1185">Reference proteome</keyword>
<protein>
    <submittedName>
        <fullName evidence="2">Uncharacterized conserved protein, contains ferritin-like DUF455 domain</fullName>
    </submittedName>
</protein>
<dbReference type="Proteomes" id="UP000219621">
    <property type="component" value="Unassembled WGS sequence"/>
</dbReference>
<organism evidence="2 3">
    <name type="scientific">Caenispirillum bisanense</name>
    <dbReference type="NCBI Taxonomy" id="414052"/>
    <lineage>
        <taxon>Bacteria</taxon>
        <taxon>Pseudomonadati</taxon>
        <taxon>Pseudomonadota</taxon>
        <taxon>Alphaproteobacteria</taxon>
        <taxon>Rhodospirillales</taxon>
        <taxon>Novispirillaceae</taxon>
        <taxon>Caenispirillum</taxon>
    </lineage>
</organism>